<keyword evidence="2" id="KW-0479">Metal-binding</keyword>
<dbReference type="CDD" id="cd07331">
    <property type="entry name" value="M48C_Oma1_like"/>
    <property type="match status" value="1"/>
</dbReference>
<organism evidence="9 10">
    <name type="scientific">Catenovulum maritimum</name>
    <dbReference type="NCBI Taxonomy" id="1513271"/>
    <lineage>
        <taxon>Bacteria</taxon>
        <taxon>Pseudomonadati</taxon>
        <taxon>Pseudomonadota</taxon>
        <taxon>Gammaproteobacteria</taxon>
        <taxon>Alteromonadales</taxon>
        <taxon>Alteromonadaceae</taxon>
        <taxon>Catenovulum</taxon>
    </lineage>
</organism>
<dbReference type="PANTHER" id="PTHR22726">
    <property type="entry name" value="METALLOENDOPEPTIDASE OMA1"/>
    <property type="match status" value="1"/>
</dbReference>
<evidence type="ECO:0000256" key="7">
    <source>
        <dbReference type="SAM" id="SignalP"/>
    </source>
</evidence>
<dbReference type="Pfam" id="PF01435">
    <property type="entry name" value="Peptidase_M48"/>
    <property type="match status" value="1"/>
</dbReference>
<keyword evidence="1 6" id="KW-0645">Protease</keyword>
<keyword evidence="10" id="KW-1185">Reference proteome</keyword>
<feature type="chain" id="PRO_5005298634" evidence="7">
    <location>
        <begin position="21"/>
        <end position="260"/>
    </location>
</feature>
<protein>
    <submittedName>
        <fullName evidence="9">Peptidase</fullName>
    </submittedName>
</protein>
<evidence type="ECO:0000256" key="2">
    <source>
        <dbReference type="ARBA" id="ARBA00022723"/>
    </source>
</evidence>
<dbReference type="PATRIC" id="fig|1513271.3.peg.2110"/>
<keyword evidence="3 6" id="KW-0378">Hydrolase</keyword>
<proteinExistence type="inferred from homology"/>
<evidence type="ECO:0000256" key="5">
    <source>
        <dbReference type="ARBA" id="ARBA00023049"/>
    </source>
</evidence>
<evidence type="ECO:0000313" key="10">
    <source>
        <dbReference type="Proteomes" id="UP000037600"/>
    </source>
</evidence>
<dbReference type="RefSeq" id="WP_048692278.1">
    <property type="nucleotide sequence ID" value="NZ_KQ130490.1"/>
</dbReference>
<dbReference type="AlphaFoldDB" id="A0A0J8GWS6"/>
<gene>
    <name evidence="9" type="ORF">XM47_10365</name>
</gene>
<dbReference type="GO" id="GO:0004222">
    <property type="term" value="F:metalloendopeptidase activity"/>
    <property type="evidence" value="ECO:0007669"/>
    <property type="project" value="InterPro"/>
</dbReference>
<sequence>MKKLLMSLGLLALVSCTSTSPTGRTQVLLVNKDQMTQMGIKSFDAMKQETKISTDKKLNNYVQCVSNQIIKTIPKDWQSGWEIVVFDSDMVNAFALPGKKIGVYTGILNVAQSADQLAAIIGHEVGHVIANHSNERASQNKIAGVATQAAQIATQGTEYEAYATKGLGLAAQYGFLLPFSRAHESEADVIGLKYLIKAGFKPEESQQLWRNMAKVGGKAPSEFTSTHPSADTRIDNLGAHIQKFKEQGIKALQPRPSCSR</sequence>
<dbReference type="GO" id="GO:0046872">
    <property type="term" value="F:metal ion binding"/>
    <property type="evidence" value="ECO:0007669"/>
    <property type="project" value="UniProtKB-KW"/>
</dbReference>
<reference evidence="9 10" key="1">
    <citation type="submission" date="2015-04" db="EMBL/GenBank/DDBJ databases">
        <title>Draft Genome Sequence of the Novel Agar-Digesting Marine Bacterium Q1.</title>
        <authorList>
            <person name="Li Y."/>
            <person name="Li D."/>
            <person name="Chen G."/>
            <person name="Du Z."/>
        </authorList>
    </citation>
    <scope>NUCLEOTIDE SEQUENCE [LARGE SCALE GENOMIC DNA]</scope>
    <source>
        <strain evidence="9 10">Q1</strain>
    </source>
</reference>
<keyword evidence="7" id="KW-0732">Signal</keyword>
<evidence type="ECO:0000256" key="1">
    <source>
        <dbReference type="ARBA" id="ARBA00022670"/>
    </source>
</evidence>
<dbReference type="GO" id="GO:0016020">
    <property type="term" value="C:membrane"/>
    <property type="evidence" value="ECO:0007669"/>
    <property type="project" value="TreeGrafter"/>
</dbReference>
<dbReference type="InterPro" id="IPR051156">
    <property type="entry name" value="Mito/Outer_Membr_Metalloprot"/>
</dbReference>
<feature type="domain" description="Peptidase M48" evidence="8">
    <location>
        <begin position="58"/>
        <end position="237"/>
    </location>
</feature>
<dbReference type="STRING" id="1513271.XM47_10365"/>
<evidence type="ECO:0000259" key="8">
    <source>
        <dbReference type="Pfam" id="PF01435"/>
    </source>
</evidence>
<comment type="similarity">
    <text evidence="6">Belongs to the peptidase M48 family.</text>
</comment>
<dbReference type="PANTHER" id="PTHR22726:SF24">
    <property type="entry name" value="M48 FAMILY METALLOPEPTIDASE"/>
    <property type="match status" value="1"/>
</dbReference>
<feature type="signal peptide" evidence="7">
    <location>
        <begin position="1"/>
        <end position="20"/>
    </location>
</feature>
<evidence type="ECO:0000313" key="9">
    <source>
        <dbReference type="EMBL" id="KMT65133.1"/>
    </source>
</evidence>
<evidence type="ECO:0000256" key="4">
    <source>
        <dbReference type="ARBA" id="ARBA00022833"/>
    </source>
</evidence>
<dbReference type="GO" id="GO:0051603">
    <property type="term" value="P:proteolysis involved in protein catabolic process"/>
    <property type="evidence" value="ECO:0007669"/>
    <property type="project" value="TreeGrafter"/>
</dbReference>
<dbReference type="EMBL" id="LAZL01000015">
    <property type="protein sequence ID" value="KMT65133.1"/>
    <property type="molecule type" value="Genomic_DNA"/>
</dbReference>
<accession>A0A0J8GWS6</accession>
<dbReference type="Gene3D" id="3.30.2010.10">
    <property type="entry name" value="Metalloproteases ('zincins'), catalytic domain"/>
    <property type="match status" value="1"/>
</dbReference>
<name>A0A0J8GWS6_9ALTE</name>
<dbReference type="Proteomes" id="UP000037600">
    <property type="component" value="Unassembled WGS sequence"/>
</dbReference>
<comment type="cofactor">
    <cofactor evidence="6">
        <name>Zn(2+)</name>
        <dbReference type="ChEBI" id="CHEBI:29105"/>
    </cofactor>
    <text evidence="6">Binds 1 zinc ion per subunit.</text>
</comment>
<comment type="caution">
    <text evidence="9">The sequence shown here is derived from an EMBL/GenBank/DDBJ whole genome shotgun (WGS) entry which is preliminary data.</text>
</comment>
<evidence type="ECO:0000256" key="3">
    <source>
        <dbReference type="ARBA" id="ARBA00022801"/>
    </source>
</evidence>
<evidence type="ECO:0000256" key="6">
    <source>
        <dbReference type="RuleBase" id="RU003983"/>
    </source>
</evidence>
<keyword evidence="4 6" id="KW-0862">Zinc</keyword>
<dbReference type="PROSITE" id="PS51257">
    <property type="entry name" value="PROKAR_LIPOPROTEIN"/>
    <property type="match status" value="1"/>
</dbReference>
<dbReference type="InterPro" id="IPR001915">
    <property type="entry name" value="Peptidase_M48"/>
</dbReference>
<keyword evidence="5 6" id="KW-0482">Metalloprotease</keyword>
<dbReference type="OrthoDB" id="9810445at2"/>